<comment type="caution">
    <text evidence="2">The sequence shown here is derived from an EMBL/GenBank/DDBJ whole genome shotgun (WGS) entry which is preliminary data.</text>
</comment>
<organism evidence="2 3">
    <name type="scientific">Vitis vinifera</name>
    <name type="common">Grape</name>
    <dbReference type="NCBI Taxonomy" id="29760"/>
    <lineage>
        <taxon>Eukaryota</taxon>
        <taxon>Viridiplantae</taxon>
        <taxon>Streptophyta</taxon>
        <taxon>Embryophyta</taxon>
        <taxon>Tracheophyta</taxon>
        <taxon>Spermatophyta</taxon>
        <taxon>Magnoliopsida</taxon>
        <taxon>eudicotyledons</taxon>
        <taxon>Gunneridae</taxon>
        <taxon>Pentapetalae</taxon>
        <taxon>rosids</taxon>
        <taxon>Vitales</taxon>
        <taxon>Vitaceae</taxon>
        <taxon>Viteae</taxon>
        <taxon>Vitis</taxon>
    </lineage>
</organism>
<proteinExistence type="predicted"/>
<feature type="compositionally biased region" description="Low complexity" evidence="1">
    <location>
        <begin position="186"/>
        <end position="202"/>
    </location>
</feature>
<feature type="region of interest" description="Disordered" evidence="1">
    <location>
        <begin position="129"/>
        <end position="148"/>
    </location>
</feature>
<feature type="region of interest" description="Disordered" evidence="1">
    <location>
        <begin position="74"/>
        <end position="93"/>
    </location>
</feature>
<gene>
    <name evidence="2" type="ORF">CK203_055602</name>
</gene>
<dbReference type="Proteomes" id="UP000288805">
    <property type="component" value="Unassembled WGS sequence"/>
</dbReference>
<evidence type="ECO:0000256" key="1">
    <source>
        <dbReference type="SAM" id="MobiDB-lite"/>
    </source>
</evidence>
<feature type="compositionally biased region" description="Basic and acidic residues" evidence="1">
    <location>
        <begin position="130"/>
        <end position="148"/>
    </location>
</feature>
<sequence length="249" mass="27445">MTEISMMPAVTCKCKDKVGGNAKNCLCVAYENLRASQEEFFKIRDASEGRARVEGGGEESPVIQNYEIRDGLLSVPSTKDSDQKDENESKENKERIKWALPGLWQPKVSGTQVAHLVKAFERLLSALSTKDSDQKDENESKENKERIKWALPGLQQPKISETQASVSSFCPSELLLTAEELGSDSQVSSSRDISKGSISSRTSGGGKRSRINGWEECTTFLLGNEHYLLDNPSLLRHLINPLGLDVAAI</sequence>
<feature type="compositionally biased region" description="Basic and acidic residues" evidence="1">
    <location>
        <begin position="79"/>
        <end position="93"/>
    </location>
</feature>
<dbReference type="AlphaFoldDB" id="A0A438FV54"/>
<evidence type="ECO:0000313" key="2">
    <source>
        <dbReference type="EMBL" id="RVW63830.1"/>
    </source>
</evidence>
<accession>A0A438FV54</accession>
<reference evidence="2 3" key="1">
    <citation type="journal article" date="2018" name="PLoS Genet.">
        <title>Population sequencing reveals clonal diversity and ancestral inbreeding in the grapevine cultivar Chardonnay.</title>
        <authorList>
            <person name="Roach M.J."/>
            <person name="Johnson D.L."/>
            <person name="Bohlmann J."/>
            <person name="van Vuuren H.J."/>
            <person name="Jones S.J."/>
            <person name="Pretorius I.S."/>
            <person name="Schmidt S.A."/>
            <person name="Borneman A.R."/>
        </authorList>
    </citation>
    <scope>NUCLEOTIDE SEQUENCE [LARGE SCALE GENOMIC DNA]</scope>
    <source>
        <strain evidence="3">cv. Chardonnay</strain>
        <tissue evidence="2">Leaf</tissue>
    </source>
</reference>
<feature type="region of interest" description="Disordered" evidence="1">
    <location>
        <begin position="186"/>
        <end position="209"/>
    </location>
</feature>
<protein>
    <submittedName>
        <fullName evidence="2">Uncharacterized protein</fullName>
    </submittedName>
</protein>
<name>A0A438FV54_VITVI</name>
<evidence type="ECO:0000313" key="3">
    <source>
        <dbReference type="Proteomes" id="UP000288805"/>
    </source>
</evidence>
<dbReference type="EMBL" id="QGNW01000730">
    <property type="protein sequence ID" value="RVW63830.1"/>
    <property type="molecule type" value="Genomic_DNA"/>
</dbReference>